<dbReference type="Proteomes" id="UP001341840">
    <property type="component" value="Unassembled WGS sequence"/>
</dbReference>
<organism evidence="6 7">
    <name type="scientific">Stylosanthes scabra</name>
    <dbReference type="NCBI Taxonomy" id="79078"/>
    <lineage>
        <taxon>Eukaryota</taxon>
        <taxon>Viridiplantae</taxon>
        <taxon>Streptophyta</taxon>
        <taxon>Embryophyta</taxon>
        <taxon>Tracheophyta</taxon>
        <taxon>Spermatophyta</taxon>
        <taxon>Magnoliopsida</taxon>
        <taxon>eudicotyledons</taxon>
        <taxon>Gunneridae</taxon>
        <taxon>Pentapetalae</taxon>
        <taxon>rosids</taxon>
        <taxon>fabids</taxon>
        <taxon>Fabales</taxon>
        <taxon>Fabaceae</taxon>
        <taxon>Papilionoideae</taxon>
        <taxon>50 kb inversion clade</taxon>
        <taxon>dalbergioids sensu lato</taxon>
        <taxon>Dalbergieae</taxon>
        <taxon>Pterocarpus clade</taxon>
        <taxon>Stylosanthes</taxon>
    </lineage>
</organism>
<dbReference type="Pfam" id="PF02902">
    <property type="entry name" value="Peptidase_C48"/>
    <property type="match status" value="1"/>
</dbReference>
<dbReference type="SUPFAM" id="SSF54001">
    <property type="entry name" value="Cysteine proteinases"/>
    <property type="match status" value="1"/>
</dbReference>
<dbReference type="InterPro" id="IPR038765">
    <property type="entry name" value="Papain-like_cys_pep_sf"/>
</dbReference>
<keyword evidence="3" id="KW-0378">Hydrolase</keyword>
<protein>
    <recommendedName>
        <fullName evidence="5">Ubiquitin-like protease family profile domain-containing protein</fullName>
    </recommendedName>
</protein>
<reference evidence="6 7" key="1">
    <citation type="journal article" date="2023" name="Plants (Basel)">
        <title>Bridging the Gap: Combining Genomics and Transcriptomics Approaches to Understand Stylosanthes scabra, an Orphan Legume from the Brazilian Caatinga.</title>
        <authorList>
            <person name="Ferreira-Neto J.R.C."/>
            <person name="da Silva M.D."/>
            <person name="Binneck E."/>
            <person name="de Melo N.F."/>
            <person name="da Silva R.H."/>
            <person name="de Melo A.L.T.M."/>
            <person name="Pandolfi V."/>
            <person name="Bustamante F.O."/>
            <person name="Brasileiro-Vidal A.C."/>
            <person name="Benko-Iseppon A.M."/>
        </authorList>
    </citation>
    <scope>NUCLEOTIDE SEQUENCE [LARGE SCALE GENOMIC DNA]</scope>
    <source>
        <tissue evidence="6">Leaves</tissue>
    </source>
</reference>
<evidence type="ECO:0000313" key="6">
    <source>
        <dbReference type="EMBL" id="MED6152788.1"/>
    </source>
</evidence>
<comment type="caution">
    <text evidence="6">The sequence shown here is derived from an EMBL/GenBank/DDBJ whole genome shotgun (WGS) entry which is preliminary data.</text>
</comment>
<evidence type="ECO:0000256" key="2">
    <source>
        <dbReference type="ARBA" id="ARBA00022670"/>
    </source>
</evidence>
<feature type="domain" description="Ubiquitin-like protease family profile" evidence="5">
    <location>
        <begin position="21"/>
        <end position="41"/>
    </location>
</feature>
<gene>
    <name evidence="6" type="ORF">PIB30_095308</name>
</gene>
<keyword evidence="2" id="KW-0645">Protease</keyword>
<comment type="similarity">
    <text evidence="1">Belongs to the peptidase C48 family.</text>
</comment>
<accession>A0ABU6TYS0</accession>
<sequence>MGLLDQNFLVTGLGLPIKYAVVPKQPNQHDCGIYVIKYIELWDGSIKGDGEYEMPMYDEVTLSNFRKEILSGWVLHQDNAKRDEVLKGMELHQGYTVVGIQVDQPSTGGIAKRVKNDNRKRGPAAAIKTPYTGGRMSKRKK</sequence>
<evidence type="ECO:0000259" key="5">
    <source>
        <dbReference type="Pfam" id="PF02902"/>
    </source>
</evidence>
<dbReference type="InterPro" id="IPR003653">
    <property type="entry name" value="Peptidase_C48_C"/>
</dbReference>
<dbReference type="Gene3D" id="1.10.418.20">
    <property type="match status" value="1"/>
</dbReference>
<feature type="region of interest" description="Disordered" evidence="4">
    <location>
        <begin position="108"/>
        <end position="141"/>
    </location>
</feature>
<dbReference type="EMBL" id="JASCZI010092790">
    <property type="protein sequence ID" value="MED6152788.1"/>
    <property type="molecule type" value="Genomic_DNA"/>
</dbReference>
<evidence type="ECO:0000313" key="7">
    <source>
        <dbReference type="Proteomes" id="UP001341840"/>
    </source>
</evidence>
<evidence type="ECO:0000256" key="4">
    <source>
        <dbReference type="SAM" id="MobiDB-lite"/>
    </source>
</evidence>
<keyword evidence="7" id="KW-1185">Reference proteome</keyword>
<evidence type="ECO:0000256" key="1">
    <source>
        <dbReference type="ARBA" id="ARBA00005234"/>
    </source>
</evidence>
<evidence type="ECO:0000256" key="3">
    <source>
        <dbReference type="ARBA" id="ARBA00022801"/>
    </source>
</evidence>
<proteinExistence type="inferred from homology"/>
<name>A0ABU6TYS0_9FABA</name>